<dbReference type="AlphaFoldDB" id="A0A6J8CYK1"/>
<dbReference type="Proteomes" id="UP000507470">
    <property type="component" value="Unassembled WGS sequence"/>
</dbReference>
<gene>
    <name evidence="1" type="ORF">MCOR_34774</name>
</gene>
<keyword evidence="2" id="KW-1185">Reference proteome</keyword>
<organism evidence="1 2">
    <name type="scientific">Mytilus coruscus</name>
    <name type="common">Sea mussel</name>
    <dbReference type="NCBI Taxonomy" id="42192"/>
    <lineage>
        <taxon>Eukaryota</taxon>
        <taxon>Metazoa</taxon>
        <taxon>Spiralia</taxon>
        <taxon>Lophotrochozoa</taxon>
        <taxon>Mollusca</taxon>
        <taxon>Bivalvia</taxon>
        <taxon>Autobranchia</taxon>
        <taxon>Pteriomorphia</taxon>
        <taxon>Mytilida</taxon>
        <taxon>Mytiloidea</taxon>
        <taxon>Mytilidae</taxon>
        <taxon>Mytilinae</taxon>
        <taxon>Mytilus</taxon>
    </lineage>
</organism>
<name>A0A6J8CYK1_MYTCO</name>
<sequence length="211" mass="23505">MTVINVAADMKKLSDKTCTVREDPTTIYAPIECECNFKGAGLYEFEGRSSVEKLTMDRLPQGTGLHTVEVAEGSCGSYLVTPKITVHHLPFKPSQPDSSSTEPNQYISVETTIDEITKPTPSKPSNSRIEETTITQSNSTVQPISTLVAVRIMPVRRAKDEILRMYIIIFIHQLYNRPLNQPLPPPHGHVIPQLQPAHFQPIQQPVLQPVP</sequence>
<evidence type="ECO:0000313" key="2">
    <source>
        <dbReference type="Proteomes" id="UP000507470"/>
    </source>
</evidence>
<reference evidence="1 2" key="1">
    <citation type="submission" date="2020-06" db="EMBL/GenBank/DDBJ databases">
        <authorList>
            <person name="Li R."/>
            <person name="Bekaert M."/>
        </authorList>
    </citation>
    <scope>NUCLEOTIDE SEQUENCE [LARGE SCALE GENOMIC DNA]</scope>
    <source>
        <strain evidence="2">wild</strain>
    </source>
</reference>
<evidence type="ECO:0000313" key="1">
    <source>
        <dbReference type="EMBL" id="CAC5400609.1"/>
    </source>
</evidence>
<proteinExistence type="predicted"/>
<accession>A0A6J8CYK1</accession>
<protein>
    <submittedName>
        <fullName evidence="1">Uncharacterized protein</fullName>
    </submittedName>
</protein>
<dbReference type="EMBL" id="CACVKT020006264">
    <property type="protein sequence ID" value="CAC5400609.1"/>
    <property type="molecule type" value="Genomic_DNA"/>
</dbReference>